<dbReference type="PANTHER" id="PTHR33395:SF22">
    <property type="entry name" value="REVERSE TRANSCRIPTASE DOMAIN-CONTAINING PROTEIN"/>
    <property type="match status" value="1"/>
</dbReference>
<evidence type="ECO:0000313" key="4">
    <source>
        <dbReference type="EMBL" id="KAK3896267.1"/>
    </source>
</evidence>
<feature type="domain" description="C3H1-type" evidence="3">
    <location>
        <begin position="186"/>
        <end position="216"/>
    </location>
</feature>
<dbReference type="AlphaFoldDB" id="A0AAE1GQ17"/>
<keyword evidence="1" id="KW-0479">Metal-binding</keyword>
<dbReference type="EMBL" id="JAWQEG010000003">
    <property type="protein sequence ID" value="KAK3896267.1"/>
    <property type="molecule type" value="Genomic_DNA"/>
</dbReference>
<feature type="zinc finger region" description="C3H1-type" evidence="1">
    <location>
        <begin position="186"/>
        <end position="216"/>
    </location>
</feature>
<comment type="caution">
    <text evidence="4">The sequence shown here is derived from an EMBL/GenBank/DDBJ whole genome shotgun (WGS) entry which is preliminary data.</text>
</comment>
<sequence>MRAGGGQVVTAGQEELLLPEPELEWTHVVVRKPTHGSLASAAVGPGVSLAGASLVGVWNCPDIEKDIAEENEATKSKSAEAEQRNTRSVSNPEVVGEQNVLPSGGCQKDETPTSPPQTEQLVSSSLASHNENQMPPLGSTPEDIDFSALCHSDTSNSDRPNQPSTSAQSNSNSSRGKNTPPSHSIGTADTVCKFYRKGLCRYGRSGDKCKYRHPNVCTKLMNHGPTSERGCKLGNQCRFLHPLLCESSVASLKCLDTDCKKKHIKGTRRQRPRQEIDRTPETSRQKLDSLDASSSHNSQPQVQINSAESHPAFLDLMMGMKATADRENRSHGGVITYVRNDLAPDTVPLLVYSNGQVELLVIKIKSLNLLIFNCYRPPSCTLVNFTKAYREMHKLIEDLPTPMPDIIICGDFNFPFIHWPEGSIITGATREEQDQASLTFELSDKFFLTQLITKPTRKNNTIDLLFTNIQDLLSDHMVEKTIFSDHNLIHLHTRYRKAKDQVDIDTPPSHNRFSALNFYSEAVNWSDLHTALTNKNWDHILSDKDPNAMLDTMLNTILSECQFYVPKRRKPALARHLTIPKERKILMRKRSSLLKQLDNARGEERKLALSIKIANIESKLKESHDHQRQREENRAIENIKRNPKFFYSYCRRFSKIKTKVGPLRTELGESVNDPARVSQVLKEQYERVFSKPKPSCVIRDPASFFTEDIGLQDHLTDVQLTEEDLREAIRQLSPNSAAGPNGIPAILLIKCQDSLSLPALKLWRHSLALLKQAVITPVYKGEDLNNIYLWANKNNMTFNEEKFEALRCGPYQALKDTTKLLTEGGKEVDNKPHVKCLGVFLSENATFEHHIAATIKKARGMAGWILRTISSREKEVMLTLWRSMVQPLLDYCSQLWSPQKKGIIQNLEAVQRSFPRNIKGMRDLSYWDRLNQLGLYSQQRRRDRYCAIYLWKVLEKLVPDPTDNKLQGRINNRTGRKCERRSVPTGASVRVKSLLTASLGYNGPRMFNSLPQDIRNKTGCSVHNFKKELDKFLKTLPDEPPVQGYTANCRAASNSIPDQMDLLRRDARDGSSGGAPRL</sequence>
<organism evidence="4 5">
    <name type="scientific">Petrolisthes cinctipes</name>
    <name type="common">Flat porcelain crab</name>
    <dbReference type="NCBI Taxonomy" id="88211"/>
    <lineage>
        <taxon>Eukaryota</taxon>
        <taxon>Metazoa</taxon>
        <taxon>Ecdysozoa</taxon>
        <taxon>Arthropoda</taxon>
        <taxon>Crustacea</taxon>
        <taxon>Multicrustacea</taxon>
        <taxon>Malacostraca</taxon>
        <taxon>Eumalacostraca</taxon>
        <taxon>Eucarida</taxon>
        <taxon>Decapoda</taxon>
        <taxon>Pleocyemata</taxon>
        <taxon>Anomura</taxon>
        <taxon>Galatheoidea</taxon>
        <taxon>Porcellanidae</taxon>
        <taxon>Petrolisthes</taxon>
    </lineage>
</organism>
<dbReference type="InterPro" id="IPR036691">
    <property type="entry name" value="Endo/exonu/phosph_ase_sf"/>
</dbReference>
<evidence type="ECO:0000259" key="3">
    <source>
        <dbReference type="PROSITE" id="PS50103"/>
    </source>
</evidence>
<dbReference type="GO" id="GO:0031012">
    <property type="term" value="C:extracellular matrix"/>
    <property type="evidence" value="ECO:0007669"/>
    <property type="project" value="TreeGrafter"/>
</dbReference>
<feature type="compositionally biased region" description="Basic and acidic residues" evidence="2">
    <location>
        <begin position="70"/>
        <end position="85"/>
    </location>
</feature>
<dbReference type="GO" id="GO:0008270">
    <property type="term" value="F:zinc ion binding"/>
    <property type="evidence" value="ECO:0007669"/>
    <property type="project" value="UniProtKB-KW"/>
</dbReference>
<reference evidence="4" key="1">
    <citation type="submission" date="2023-10" db="EMBL/GenBank/DDBJ databases">
        <title>Genome assemblies of two species of porcelain crab, Petrolisthes cinctipes and Petrolisthes manimaculis (Anomura: Porcellanidae).</title>
        <authorList>
            <person name="Angst P."/>
        </authorList>
    </citation>
    <scope>NUCLEOTIDE SEQUENCE</scope>
    <source>
        <strain evidence="4">PB745_01</strain>
        <tissue evidence="4">Gill</tissue>
    </source>
</reference>
<evidence type="ECO:0000256" key="2">
    <source>
        <dbReference type="SAM" id="MobiDB-lite"/>
    </source>
</evidence>
<dbReference type="PANTHER" id="PTHR33395">
    <property type="entry name" value="TRANSCRIPTASE, PUTATIVE-RELATED-RELATED"/>
    <property type="match status" value="1"/>
</dbReference>
<feature type="compositionally biased region" description="Polar residues" evidence="2">
    <location>
        <begin position="175"/>
        <end position="187"/>
    </location>
</feature>
<dbReference type="PROSITE" id="PS50103">
    <property type="entry name" value="ZF_C3H1"/>
    <property type="match status" value="1"/>
</dbReference>
<dbReference type="SUPFAM" id="SSF56219">
    <property type="entry name" value="DNase I-like"/>
    <property type="match status" value="1"/>
</dbReference>
<dbReference type="Proteomes" id="UP001286313">
    <property type="component" value="Unassembled WGS sequence"/>
</dbReference>
<protein>
    <recommendedName>
        <fullName evidence="3">C3H1-type domain-containing protein</fullName>
    </recommendedName>
</protein>
<dbReference type="GO" id="GO:0003824">
    <property type="term" value="F:catalytic activity"/>
    <property type="evidence" value="ECO:0007669"/>
    <property type="project" value="InterPro"/>
</dbReference>
<feature type="region of interest" description="Disordered" evidence="2">
    <location>
        <begin position="263"/>
        <end position="304"/>
    </location>
</feature>
<keyword evidence="5" id="KW-1185">Reference proteome</keyword>
<evidence type="ECO:0000313" key="5">
    <source>
        <dbReference type="Proteomes" id="UP001286313"/>
    </source>
</evidence>
<dbReference type="GO" id="GO:0007508">
    <property type="term" value="P:larval heart development"/>
    <property type="evidence" value="ECO:0007669"/>
    <property type="project" value="TreeGrafter"/>
</dbReference>
<accession>A0AAE1GQ17</accession>
<name>A0AAE1GQ17_PETCI</name>
<feature type="region of interest" description="Disordered" evidence="2">
    <location>
        <begin position="1056"/>
        <end position="1078"/>
    </location>
</feature>
<feature type="compositionally biased region" description="Polar residues" evidence="2">
    <location>
        <begin position="116"/>
        <end position="133"/>
    </location>
</feature>
<feature type="compositionally biased region" description="Basic and acidic residues" evidence="2">
    <location>
        <begin position="272"/>
        <end position="289"/>
    </location>
</feature>
<dbReference type="Gene3D" id="3.60.10.10">
    <property type="entry name" value="Endonuclease/exonuclease/phosphatase"/>
    <property type="match status" value="1"/>
</dbReference>
<evidence type="ECO:0000256" key="1">
    <source>
        <dbReference type="PROSITE-ProRule" id="PRU00723"/>
    </source>
</evidence>
<keyword evidence="1" id="KW-0863">Zinc-finger</keyword>
<dbReference type="InterPro" id="IPR000571">
    <property type="entry name" value="Znf_CCCH"/>
</dbReference>
<keyword evidence="1" id="KW-0862">Zinc</keyword>
<feature type="compositionally biased region" description="Low complexity" evidence="2">
    <location>
        <begin position="160"/>
        <end position="174"/>
    </location>
</feature>
<feature type="compositionally biased region" description="Polar residues" evidence="2">
    <location>
        <begin position="291"/>
        <end position="304"/>
    </location>
</feature>
<dbReference type="InterPro" id="IPR005135">
    <property type="entry name" value="Endo/exonuclease/phosphatase"/>
</dbReference>
<gene>
    <name evidence="4" type="ORF">Pcinc_000011</name>
</gene>
<feature type="region of interest" description="Disordered" evidence="2">
    <location>
        <begin position="70"/>
        <end position="187"/>
    </location>
</feature>
<proteinExistence type="predicted"/>
<dbReference type="GO" id="GO:0061343">
    <property type="term" value="P:cell adhesion involved in heart morphogenesis"/>
    <property type="evidence" value="ECO:0007669"/>
    <property type="project" value="TreeGrafter"/>
</dbReference>
<dbReference type="Pfam" id="PF14529">
    <property type="entry name" value="Exo_endo_phos_2"/>
    <property type="match status" value="1"/>
</dbReference>
<dbReference type="Gene3D" id="4.10.1000.10">
    <property type="entry name" value="Zinc finger, CCCH-type"/>
    <property type="match status" value="1"/>
</dbReference>